<feature type="compositionally biased region" description="Low complexity" evidence="1">
    <location>
        <begin position="102"/>
        <end position="120"/>
    </location>
</feature>
<name>C3ZUM9_BRAFL</name>
<proteinExistence type="predicted"/>
<organism>
    <name type="scientific">Branchiostoma floridae</name>
    <name type="common">Florida lancelet</name>
    <name type="synonym">Amphioxus</name>
    <dbReference type="NCBI Taxonomy" id="7739"/>
    <lineage>
        <taxon>Eukaryota</taxon>
        <taxon>Metazoa</taxon>
        <taxon>Chordata</taxon>
        <taxon>Cephalochordata</taxon>
        <taxon>Leptocardii</taxon>
        <taxon>Amphioxiformes</taxon>
        <taxon>Branchiostomatidae</taxon>
        <taxon>Branchiostoma</taxon>
    </lineage>
</organism>
<sequence length="278" mass="30655">MSTRKFVLMKDRFFDCLNVKNTESKIPVIYAYRDVLDDRFMEFCDPVPSCSAVPSPAPDPALSTSPSRSSRTLPRTALFSPNPSTSPSTPYSQLSDNLLFASPISNDSGIPPSSSSINPDLWMDISDPVPGKKDVATQTGEDNSIGGQSNPVKAHKSQTVQQSNPNQPLLHSTPVKASHLMDLDMSFTPSSTCSTPVKKRDLSYRPGSESESESECELVDEECLLEGRRFIVFGEQLFHSCEHEDLASEEEKTTTTKWLERGSLAHRDWGKVSTTDNC</sequence>
<reference evidence="2" key="1">
    <citation type="journal article" date="2008" name="Nature">
        <title>The amphioxus genome and the evolution of the chordate karyotype.</title>
        <authorList>
            <consortium name="US DOE Joint Genome Institute (JGI-PGF)"/>
            <person name="Putnam N.H."/>
            <person name="Butts T."/>
            <person name="Ferrier D.E.K."/>
            <person name="Furlong R.F."/>
            <person name="Hellsten U."/>
            <person name="Kawashima T."/>
            <person name="Robinson-Rechavi M."/>
            <person name="Shoguchi E."/>
            <person name="Terry A."/>
            <person name="Yu J.-K."/>
            <person name="Benito-Gutierrez E.L."/>
            <person name="Dubchak I."/>
            <person name="Garcia-Fernandez J."/>
            <person name="Gibson-Brown J.J."/>
            <person name="Grigoriev I.V."/>
            <person name="Horton A.C."/>
            <person name="de Jong P.J."/>
            <person name="Jurka J."/>
            <person name="Kapitonov V.V."/>
            <person name="Kohara Y."/>
            <person name="Kuroki Y."/>
            <person name="Lindquist E."/>
            <person name="Lucas S."/>
            <person name="Osoegawa K."/>
            <person name="Pennacchio L.A."/>
            <person name="Salamov A.A."/>
            <person name="Satou Y."/>
            <person name="Sauka-Spengler T."/>
            <person name="Schmutz J."/>
            <person name="Shin-I T."/>
            <person name="Toyoda A."/>
            <person name="Bronner-Fraser M."/>
            <person name="Fujiyama A."/>
            <person name="Holland L.Z."/>
            <person name="Holland P.W.H."/>
            <person name="Satoh N."/>
            <person name="Rokhsar D.S."/>
        </authorList>
    </citation>
    <scope>NUCLEOTIDE SEQUENCE [LARGE SCALE GENOMIC DNA]</scope>
    <source>
        <strain evidence="2">S238N-H82</strain>
        <tissue evidence="2">Testes</tissue>
    </source>
</reference>
<feature type="region of interest" description="Disordered" evidence="1">
    <location>
        <begin position="187"/>
        <end position="213"/>
    </location>
</feature>
<evidence type="ECO:0000313" key="2">
    <source>
        <dbReference type="EMBL" id="EEN43741.1"/>
    </source>
</evidence>
<gene>
    <name evidence="2" type="ORF">BRAFLDRAFT_94633</name>
</gene>
<protein>
    <submittedName>
        <fullName evidence="2">Uncharacterized protein</fullName>
    </submittedName>
</protein>
<accession>C3ZUM9</accession>
<evidence type="ECO:0000256" key="1">
    <source>
        <dbReference type="SAM" id="MobiDB-lite"/>
    </source>
</evidence>
<feature type="compositionally biased region" description="Low complexity" evidence="1">
    <location>
        <begin position="51"/>
        <end position="90"/>
    </location>
</feature>
<dbReference type="EMBL" id="GG666684">
    <property type="protein sequence ID" value="EEN43741.1"/>
    <property type="molecule type" value="Genomic_DNA"/>
</dbReference>
<feature type="region of interest" description="Disordered" evidence="1">
    <location>
        <begin position="51"/>
        <end position="172"/>
    </location>
</feature>
<dbReference type="AlphaFoldDB" id="C3ZUM9"/>
<dbReference type="InParanoid" id="C3ZUM9"/>
<feature type="compositionally biased region" description="Polar residues" evidence="1">
    <location>
        <begin position="136"/>
        <end position="170"/>
    </location>
</feature>